<dbReference type="PANTHER" id="PTHR36966">
    <property type="entry name" value="REP-ASSOCIATED TYROSINE TRANSPOSASE"/>
    <property type="match status" value="1"/>
</dbReference>
<reference evidence="2" key="2">
    <citation type="submission" date="2023-01" db="EMBL/GenBank/DDBJ databases">
        <authorList>
            <person name="Sun Q."/>
            <person name="Evtushenko L."/>
        </authorList>
    </citation>
    <scope>NUCLEOTIDE SEQUENCE</scope>
    <source>
        <strain evidence="2">VKM B-2935</strain>
    </source>
</reference>
<dbReference type="InterPro" id="IPR002686">
    <property type="entry name" value="Transposase_17"/>
</dbReference>
<evidence type="ECO:0000313" key="3">
    <source>
        <dbReference type="Proteomes" id="UP001143328"/>
    </source>
</evidence>
<dbReference type="InterPro" id="IPR036515">
    <property type="entry name" value="Transposase_17_sf"/>
</dbReference>
<dbReference type="Proteomes" id="UP001143328">
    <property type="component" value="Unassembled WGS sequence"/>
</dbReference>
<evidence type="ECO:0000313" key="2">
    <source>
        <dbReference type="EMBL" id="GLK90239.1"/>
    </source>
</evidence>
<dbReference type="GO" id="GO:0006313">
    <property type="term" value="P:DNA transposition"/>
    <property type="evidence" value="ECO:0007669"/>
    <property type="project" value="InterPro"/>
</dbReference>
<dbReference type="RefSeq" id="WP_271196430.1">
    <property type="nucleotide sequence ID" value="NZ_BSFN01000009.1"/>
</dbReference>
<evidence type="ECO:0000259" key="1">
    <source>
        <dbReference type="SMART" id="SM01321"/>
    </source>
</evidence>
<dbReference type="PANTHER" id="PTHR36966:SF1">
    <property type="entry name" value="REP-ASSOCIATED TYROSINE TRANSPOSASE"/>
    <property type="match status" value="1"/>
</dbReference>
<comment type="caution">
    <text evidence="2">The sequence shown here is derived from an EMBL/GenBank/DDBJ whole genome shotgun (WGS) entry which is preliminary data.</text>
</comment>
<dbReference type="GO" id="GO:0043565">
    <property type="term" value="F:sequence-specific DNA binding"/>
    <property type="evidence" value="ECO:0007669"/>
    <property type="project" value="TreeGrafter"/>
</dbReference>
<keyword evidence="3" id="KW-1185">Reference proteome</keyword>
<dbReference type="SUPFAM" id="SSF143422">
    <property type="entry name" value="Transposase IS200-like"/>
    <property type="match status" value="1"/>
</dbReference>
<dbReference type="SMART" id="SM01321">
    <property type="entry name" value="Y1_Tnp"/>
    <property type="match status" value="1"/>
</dbReference>
<dbReference type="AlphaFoldDB" id="A0A9W6K8X5"/>
<proteinExistence type="predicted"/>
<organism evidence="2 3">
    <name type="scientific">Pseudomonas turukhanskensis</name>
    <dbReference type="NCBI Taxonomy" id="1806536"/>
    <lineage>
        <taxon>Bacteria</taxon>
        <taxon>Pseudomonadati</taxon>
        <taxon>Pseudomonadota</taxon>
        <taxon>Gammaproteobacteria</taxon>
        <taxon>Pseudomonadales</taxon>
        <taxon>Pseudomonadaceae</taxon>
        <taxon>Pseudomonas</taxon>
    </lineage>
</organism>
<dbReference type="EMBL" id="BSFN01000009">
    <property type="protein sequence ID" value="GLK90239.1"/>
    <property type="molecule type" value="Genomic_DNA"/>
</dbReference>
<dbReference type="Pfam" id="PF01797">
    <property type="entry name" value="Y1_Tnp"/>
    <property type="match status" value="1"/>
</dbReference>
<name>A0A9W6K8X5_9PSED</name>
<protein>
    <submittedName>
        <fullName evidence="2">Transposase</fullName>
    </submittedName>
</protein>
<dbReference type="NCBIfam" id="NF047646">
    <property type="entry name" value="REP_Tyr_transpos"/>
    <property type="match status" value="1"/>
</dbReference>
<gene>
    <name evidence="2" type="ORF">GCM10017655_33010</name>
</gene>
<reference evidence="2" key="1">
    <citation type="journal article" date="2014" name="Int. J. Syst. Evol. Microbiol.">
        <title>Complete genome sequence of Corynebacterium casei LMG S-19264T (=DSM 44701T), isolated from a smear-ripened cheese.</title>
        <authorList>
            <consortium name="US DOE Joint Genome Institute (JGI-PGF)"/>
            <person name="Walter F."/>
            <person name="Albersmeier A."/>
            <person name="Kalinowski J."/>
            <person name="Ruckert C."/>
        </authorList>
    </citation>
    <scope>NUCLEOTIDE SEQUENCE</scope>
    <source>
        <strain evidence="2">VKM B-2935</strain>
    </source>
</reference>
<dbReference type="Gene3D" id="3.30.70.1290">
    <property type="entry name" value="Transposase IS200-like"/>
    <property type="match status" value="1"/>
</dbReference>
<sequence length="195" mass="22741">MANYRRVWVPGGTHFFTVTLRARSSDLLVREIGLLRNVVAATKHRHPFRIEAWVVLPDHMHCMWTLPPGDCDFATRWKVIKSNFSKQISRSEPLTPAQQRRAQRGIWQSRYWEHLIRDVADYQTHYDYIHINPVKHGLVGTVKEWPYSSFHRAVASGIYPLEWAGNDILDEIEIGETADIRSADIRPTTRLDGRR</sequence>
<accession>A0A9W6K8X5</accession>
<feature type="domain" description="Transposase IS200-like" evidence="1">
    <location>
        <begin position="9"/>
        <end position="132"/>
    </location>
</feature>
<dbReference type="InterPro" id="IPR052715">
    <property type="entry name" value="RAYT_transposase"/>
</dbReference>
<dbReference type="GO" id="GO:0004803">
    <property type="term" value="F:transposase activity"/>
    <property type="evidence" value="ECO:0007669"/>
    <property type="project" value="InterPro"/>
</dbReference>